<reference evidence="2" key="1">
    <citation type="journal article" date="2022" name="bioRxiv">
        <title>Sequencing and chromosome-scale assembly of the giantPleurodeles waltlgenome.</title>
        <authorList>
            <person name="Brown T."/>
            <person name="Elewa A."/>
            <person name="Iarovenko S."/>
            <person name="Subramanian E."/>
            <person name="Araus A.J."/>
            <person name="Petzold A."/>
            <person name="Susuki M."/>
            <person name="Suzuki K.-i.T."/>
            <person name="Hayashi T."/>
            <person name="Toyoda A."/>
            <person name="Oliveira C."/>
            <person name="Osipova E."/>
            <person name="Leigh N.D."/>
            <person name="Simon A."/>
            <person name="Yun M.H."/>
        </authorList>
    </citation>
    <scope>NUCLEOTIDE SEQUENCE</scope>
    <source>
        <strain evidence="2">20211129_DDA</strain>
        <tissue evidence="2">Liver</tissue>
    </source>
</reference>
<keyword evidence="3" id="KW-1185">Reference proteome</keyword>
<feature type="compositionally biased region" description="Polar residues" evidence="1">
    <location>
        <begin position="91"/>
        <end position="100"/>
    </location>
</feature>
<comment type="caution">
    <text evidence="2">The sequence shown here is derived from an EMBL/GenBank/DDBJ whole genome shotgun (WGS) entry which is preliminary data.</text>
</comment>
<gene>
    <name evidence="2" type="ORF">NDU88_005403</name>
</gene>
<feature type="region of interest" description="Disordered" evidence="1">
    <location>
        <begin position="245"/>
        <end position="324"/>
    </location>
</feature>
<dbReference type="EMBL" id="JANPWB010000012">
    <property type="protein sequence ID" value="KAJ1117203.1"/>
    <property type="molecule type" value="Genomic_DNA"/>
</dbReference>
<feature type="compositionally biased region" description="Basic and acidic residues" evidence="1">
    <location>
        <begin position="161"/>
        <end position="170"/>
    </location>
</feature>
<evidence type="ECO:0000313" key="2">
    <source>
        <dbReference type="EMBL" id="KAJ1117203.1"/>
    </source>
</evidence>
<evidence type="ECO:0000313" key="3">
    <source>
        <dbReference type="Proteomes" id="UP001066276"/>
    </source>
</evidence>
<sequence>MPEPERRRQQPDNLPDTLGDEQEAARRTDRPSSGKSVASLDYQYRYPSSKWHQHPLSIGSECASQTIGDPAQQYPGGIIGSQAGDPDVDIPTTNEETNSAEGGVFKPTTTSSSESTGSPGIDGTVGRTPRRSGAEEKMPEPERRQWQQPNNLPNALGDEQEAARRTDWPRSGKSVASSDKKRILKYCKQWHKGTEDHAQPWPKEGTFDHDIAEHTLNNIRSTYKKKKRQKREAIMSLRRVFCHEKQKEKSIAPEEAVPQTESPGESLGKPPPYGLYPILPAAGYQDPVRVEPKEERLEAQGAETTPLPSHQLLELTQNRAEETG</sequence>
<proteinExistence type="predicted"/>
<feature type="compositionally biased region" description="Basic and acidic residues" evidence="1">
    <location>
        <begin position="1"/>
        <end position="10"/>
    </location>
</feature>
<protein>
    <submittedName>
        <fullName evidence="2">Uncharacterized protein</fullName>
    </submittedName>
</protein>
<accession>A0AAV7NMC4</accession>
<feature type="compositionally biased region" description="Basic and acidic residues" evidence="1">
    <location>
        <begin position="23"/>
        <end position="32"/>
    </location>
</feature>
<feature type="compositionally biased region" description="Polar residues" evidence="1">
    <location>
        <begin position="302"/>
        <end position="318"/>
    </location>
</feature>
<feature type="compositionally biased region" description="Low complexity" evidence="1">
    <location>
        <begin position="108"/>
        <end position="118"/>
    </location>
</feature>
<feature type="region of interest" description="Disordered" evidence="1">
    <location>
        <begin position="1"/>
        <end position="179"/>
    </location>
</feature>
<name>A0AAV7NMC4_PLEWA</name>
<feature type="compositionally biased region" description="Basic and acidic residues" evidence="1">
    <location>
        <begin position="132"/>
        <end position="145"/>
    </location>
</feature>
<organism evidence="2 3">
    <name type="scientific">Pleurodeles waltl</name>
    <name type="common">Iberian ribbed newt</name>
    <dbReference type="NCBI Taxonomy" id="8319"/>
    <lineage>
        <taxon>Eukaryota</taxon>
        <taxon>Metazoa</taxon>
        <taxon>Chordata</taxon>
        <taxon>Craniata</taxon>
        <taxon>Vertebrata</taxon>
        <taxon>Euteleostomi</taxon>
        <taxon>Amphibia</taxon>
        <taxon>Batrachia</taxon>
        <taxon>Caudata</taxon>
        <taxon>Salamandroidea</taxon>
        <taxon>Salamandridae</taxon>
        <taxon>Pleurodelinae</taxon>
        <taxon>Pleurodeles</taxon>
    </lineage>
</organism>
<evidence type="ECO:0000256" key="1">
    <source>
        <dbReference type="SAM" id="MobiDB-lite"/>
    </source>
</evidence>
<dbReference type="Proteomes" id="UP001066276">
    <property type="component" value="Chromosome 8"/>
</dbReference>
<dbReference type="AlphaFoldDB" id="A0AAV7NMC4"/>
<feature type="compositionally biased region" description="Basic and acidic residues" evidence="1">
    <location>
        <begin position="288"/>
        <end position="298"/>
    </location>
</feature>